<dbReference type="Pfam" id="PF07589">
    <property type="entry name" value="PEP-CTERM"/>
    <property type="match status" value="1"/>
</dbReference>
<dbReference type="InterPro" id="IPR013424">
    <property type="entry name" value="Ice-binding_C"/>
</dbReference>
<feature type="chain" id="PRO_5041739416" description="Ice-binding protein C-terminal domain-containing protein" evidence="1">
    <location>
        <begin position="19"/>
        <end position="251"/>
    </location>
</feature>
<protein>
    <recommendedName>
        <fullName evidence="2">Ice-binding protein C-terminal domain-containing protein</fullName>
    </recommendedName>
</protein>
<dbReference type="EMBL" id="BMWW01000008">
    <property type="protein sequence ID" value="GGZ03674.1"/>
    <property type="molecule type" value="Genomic_DNA"/>
</dbReference>
<proteinExistence type="predicted"/>
<comment type="caution">
    <text evidence="3">The sequence shown here is derived from an EMBL/GenBank/DDBJ whole genome shotgun (WGS) entry which is preliminary data.</text>
</comment>
<organism evidence="3 4">
    <name type="scientific">Pseudoduganella plicata</name>
    <dbReference type="NCBI Taxonomy" id="321984"/>
    <lineage>
        <taxon>Bacteria</taxon>
        <taxon>Pseudomonadati</taxon>
        <taxon>Pseudomonadota</taxon>
        <taxon>Betaproteobacteria</taxon>
        <taxon>Burkholderiales</taxon>
        <taxon>Oxalobacteraceae</taxon>
        <taxon>Telluria group</taxon>
        <taxon>Pseudoduganella</taxon>
    </lineage>
</organism>
<evidence type="ECO:0000313" key="3">
    <source>
        <dbReference type="EMBL" id="GGZ03674.1"/>
    </source>
</evidence>
<evidence type="ECO:0000313" key="4">
    <source>
        <dbReference type="Proteomes" id="UP000619512"/>
    </source>
</evidence>
<dbReference type="AlphaFoldDB" id="A0AA88CAB7"/>
<feature type="signal peptide" evidence="1">
    <location>
        <begin position="1"/>
        <end position="18"/>
    </location>
</feature>
<feature type="domain" description="Ice-binding protein C-terminal" evidence="2">
    <location>
        <begin position="225"/>
        <end position="249"/>
    </location>
</feature>
<keyword evidence="1" id="KW-0732">Signal</keyword>
<gene>
    <name evidence="3" type="ORF">GCM10007388_41740</name>
</gene>
<dbReference type="RefSeq" id="WP_229466082.1">
    <property type="nucleotide sequence ID" value="NZ_BMWW01000008.1"/>
</dbReference>
<evidence type="ECO:0000256" key="1">
    <source>
        <dbReference type="SAM" id="SignalP"/>
    </source>
</evidence>
<dbReference type="NCBIfam" id="TIGR02595">
    <property type="entry name" value="PEP_CTERM"/>
    <property type="match status" value="1"/>
</dbReference>
<dbReference type="NCBIfam" id="NF035944">
    <property type="entry name" value="PEPxxWA-CTERM"/>
    <property type="match status" value="1"/>
</dbReference>
<name>A0AA88CAB7_9BURK</name>
<accession>A0AA88CAB7</accession>
<sequence>MRHFMLCALLAIPLASQAAEPPIQSSTLQFSNIAHDSWFQLPAGPVGLQVLSDTAGATTVTTPAWETAVDLSVGGSQALGDTYRLSMDLTPKAGYRITGFSFSATVSGSLYTSTLNTSDPRYHLDSPAYAANTVTVFLPDGKGGFTQTHLDNVTAATPLSLERHDLSILGTTQFDFDTRVFTQSQYGQYTFYDPDTQDIWSSKLPASASLSLSNPTLTIYTALAPVPEPATWAMLLAGVGIVGVARRRRQS</sequence>
<reference evidence="3" key="1">
    <citation type="journal article" date="2014" name="Int. J. Syst. Evol. Microbiol.">
        <title>Complete genome sequence of Corynebacterium casei LMG S-19264T (=DSM 44701T), isolated from a smear-ripened cheese.</title>
        <authorList>
            <consortium name="US DOE Joint Genome Institute (JGI-PGF)"/>
            <person name="Walter F."/>
            <person name="Albersmeier A."/>
            <person name="Kalinowski J."/>
            <person name="Ruckert C."/>
        </authorList>
    </citation>
    <scope>NUCLEOTIDE SEQUENCE</scope>
    <source>
        <strain evidence="3">KCTC 12344</strain>
    </source>
</reference>
<evidence type="ECO:0000259" key="2">
    <source>
        <dbReference type="Pfam" id="PF07589"/>
    </source>
</evidence>
<dbReference type="Proteomes" id="UP000619512">
    <property type="component" value="Unassembled WGS sequence"/>
</dbReference>
<reference evidence="3" key="2">
    <citation type="submission" date="2022-12" db="EMBL/GenBank/DDBJ databases">
        <authorList>
            <person name="Sun Q."/>
            <person name="Kim S."/>
        </authorList>
    </citation>
    <scope>NUCLEOTIDE SEQUENCE</scope>
    <source>
        <strain evidence="3">KCTC 12344</strain>
    </source>
</reference>